<evidence type="ECO:0000313" key="8">
    <source>
        <dbReference type="Proteomes" id="UP001199044"/>
    </source>
</evidence>
<name>A0ABS7YSY9_9VIBR</name>
<dbReference type="SUPFAM" id="SSF53383">
    <property type="entry name" value="PLP-dependent transferases"/>
    <property type="match status" value="1"/>
</dbReference>
<dbReference type="EC" id="2.6.1.-" evidence="7"/>
<comment type="cofactor">
    <cofactor evidence="1">
        <name>pyridoxal 5'-phosphate</name>
        <dbReference type="ChEBI" id="CHEBI:597326"/>
    </cofactor>
</comment>
<keyword evidence="5" id="KW-0663">Pyridoxal phosphate</keyword>
<evidence type="ECO:0000256" key="3">
    <source>
        <dbReference type="ARBA" id="ARBA00022576"/>
    </source>
</evidence>
<dbReference type="InterPro" id="IPR004839">
    <property type="entry name" value="Aminotransferase_I/II_large"/>
</dbReference>
<evidence type="ECO:0000313" key="7">
    <source>
        <dbReference type="EMBL" id="MCA2018810.1"/>
    </source>
</evidence>
<dbReference type="Proteomes" id="UP001199044">
    <property type="component" value="Unassembled WGS sequence"/>
</dbReference>
<evidence type="ECO:0000256" key="4">
    <source>
        <dbReference type="ARBA" id="ARBA00022679"/>
    </source>
</evidence>
<dbReference type="InterPro" id="IPR050596">
    <property type="entry name" value="AspAT/PAT-like"/>
</dbReference>
<keyword evidence="3 7" id="KW-0032">Aminotransferase</keyword>
<evidence type="ECO:0000259" key="6">
    <source>
        <dbReference type="Pfam" id="PF00155"/>
    </source>
</evidence>
<dbReference type="CDD" id="cd00609">
    <property type="entry name" value="AAT_like"/>
    <property type="match status" value="1"/>
</dbReference>
<evidence type="ECO:0000256" key="2">
    <source>
        <dbReference type="ARBA" id="ARBA00007441"/>
    </source>
</evidence>
<dbReference type="Pfam" id="PF00155">
    <property type="entry name" value="Aminotran_1_2"/>
    <property type="match status" value="1"/>
</dbReference>
<keyword evidence="8" id="KW-1185">Reference proteome</keyword>
<proteinExistence type="inferred from homology"/>
<dbReference type="EMBL" id="JAIWIU010000203">
    <property type="protein sequence ID" value="MCA2018810.1"/>
    <property type="molecule type" value="Genomic_DNA"/>
</dbReference>
<comment type="caution">
    <text evidence="7">The sequence shown here is derived from an EMBL/GenBank/DDBJ whole genome shotgun (WGS) entry which is preliminary data.</text>
</comment>
<dbReference type="PANTHER" id="PTHR46383:SF1">
    <property type="entry name" value="ASPARTATE AMINOTRANSFERASE"/>
    <property type="match status" value="1"/>
</dbReference>
<dbReference type="GO" id="GO:0008483">
    <property type="term" value="F:transaminase activity"/>
    <property type="evidence" value="ECO:0007669"/>
    <property type="project" value="UniProtKB-KW"/>
</dbReference>
<evidence type="ECO:0000256" key="1">
    <source>
        <dbReference type="ARBA" id="ARBA00001933"/>
    </source>
</evidence>
<dbReference type="InterPro" id="IPR015424">
    <property type="entry name" value="PyrdxlP-dep_Trfase"/>
</dbReference>
<protein>
    <submittedName>
        <fullName evidence="7">Pyridoxal phosphate-dependent aminotransferase</fullName>
        <ecNumber evidence="7">2.6.1.-</ecNumber>
    </submittedName>
</protein>
<accession>A0ABS7YSY9</accession>
<comment type="similarity">
    <text evidence="2">Belongs to the class-I pyridoxal-phosphate-dependent aminotransferase family.</text>
</comment>
<dbReference type="PANTHER" id="PTHR46383">
    <property type="entry name" value="ASPARTATE AMINOTRANSFERASE"/>
    <property type="match status" value="1"/>
</dbReference>
<gene>
    <name evidence="7" type="ORF">LDJ79_22040</name>
</gene>
<dbReference type="InterPro" id="IPR015421">
    <property type="entry name" value="PyrdxlP-dep_Trfase_major"/>
</dbReference>
<dbReference type="NCBIfam" id="NF004770">
    <property type="entry name" value="PRK06108.1"/>
    <property type="match status" value="1"/>
</dbReference>
<dbReference type="RefSeq" id="WP_225252115.1">
    <property type="nucleotide sequence ID" value="NZ_JAIWIU010000203.1"/>
</dbReference>
<reference evidence="8" key="1">
    <citation type="submission" date="2023-07" db="EMBL/GenBank/DDBJ databases">
        <title>Molecular identification of indigenous halophilic bacteria isolated from red sea cost, biodegradation of synthetic dyes and assessment of degraded metabolite toxicity.</title>
        <authorList>
            <person name="Chaieb K."/>
            <person name="Altayb H.N."/>
        </authorList>
    </citation>
    <scope>NUCLEOTIDE SEQUENCE [LARGE SCALE GENOMIC DNA]</scope>
    <source>
        <strain evidence="8">K20</strain>
    </source>
</reference>
<dbReference type="Gene3D" id="3.40.640.10">
    <property type="entry name" value="Type I PLP-dependent aspartate aminotransferase-like (Major domain)"/>
    <property type="match status" value="1"/>
</dbReference>
<organism evidence="7 8">
    <name type="scientific">Vibrio tritonius</name>
    <dbReference type="NCBI Taxonomy" id="1435069"/>
    <lineage>
        <taxon>Bacteria</taxon>
        <taxon>Pseudomonadati</taxon>
        <taxon>Pseudomonadota</taxon>
        <taxon>Gammaproteobacteria</taxon>
        <taxon>Vibrionales</taxon>
        <taxon>Vibrionaceae</taxon>
        <taxon>Vibrio</taxon>
    </lineage>
</organism>
<sequence>MNTDLDISPLAQRLSESSIRTIANYGMTLPDVTPLWFGESDIPTPKFISEAAIASLNRDETRYTPNNGLPQLRTALANYSTRLFARPIADNNIVVTVSGTDALMLACQTCISHGDKVVVITPVFPTLFAIPELLGAEVVPFALEQKENRFELNLEALFAQAKDARAIIINSPNNPTGWMASQQEIHAIMAFAREHGVWVVSDEVYSRHCYEDETAPSFVREMQADDKLIICNSFSKAWCMTGWRLGWLTLPECYTPTITKLIEFNVSCAPAFVQHGGLAAITQGEEFVNHTLDRFRQGRSLVQKYLGDIEGVTLYDMPATFYAFLKVRGLDDNSQPAILEMIEKYRVGVAPGEAFGSAGSGHLRICYGSHPDKLEKGLAGIREFLTEFVTRSLKV</sequence>
<evidence type="ECO:0000256" key="5">
    <source>
        <dbReference type="ARBA" id="ARBA00022898"/>
    </source>
</evidence>
<keyword evidence="4 7" id="KW-0808">Transferase</keyword>
<feature type="domain" description="Aminotransferase class I/classII large" evidence="6">
    <location>
        <begin position="38"/>
        <end position="378"/>
    </location>
</feature>